<evidence type="ECO:0000313" key="10">
    <source>
        <dbReference type="Proteomes" id="UP000051166"/>
    </source>
</evidence>
<evidence type="ECO:0000313" key="9">
    <source>
        <dbReference type="EMBL" id="KRL96824.1"/>
    </source>
</evidence>
<keyword evidence="10" id="KW-1185">Reference proteome</keyword>
<keyword evidence="4 8" id="KW-1003">Cell membrane</keyword>
<feature type="transmembrane region" description="Helical" evidence="8">
    <location>
        <begin position="43"/>
        <end position="63"/>
    </location>
</feature>
<dbReference type="InterPro" id="IPR052017">
    <property type="entry name" value="TSUP"/>
</dbReference>
<evidence type="ECO:0000256" key="1">
    <source>
        <dbReference type="ARBA" id="ARBA00004651"/>
    </source>
</evidence>
<feature type="transmembrane region" description="Helical" evidence="8">
    <location>
        <begin position="239"/>
        <end position="259"/>
    </location>
</feature>
<evidence type="ECO:0000256" key="4">
    <source>
        <dbReference type="ARBA" id="ARBA00022475"/>
    </source>
</evidence>
<dbReference type="Pfam" id="PF01925">
    <property type="entry name" value="TauE"/>
    <property type="match status" value="1"/>
</dbReference>
<dbReference type="EMBL" id="AZFQ01000055">
    <property type="protein sequence ID" value="KRL96824.1"/>
    <property type="molecule type" value="Genomic_DNA"/>
</dbReference>
<evidence type="ECO:0000256" key="2">
    <source>
        <dbReference type="ARBA" id="ARBA00009142"/>
    </source>
</evidence>
<keyword evidence="3" id="KW-0813">Transport</keyword>
<evidence type="ECO:0000256" key="8">
    <source>
        <dbReference type="RuleBase" id="RU363041"/>
    </source>
</evidence>
<keyword evidence="5 8" id="KW-0812">Transmembrane</keyword>
<dbReference type="PANTHER" id="PTHR30269">
    <property type="entry name" value="TRANSMEMBRANE PROTEIN YFCA"/>
    <property type="match status" value="1"/>
</dbReference>
<evidence type="ECO:0000256" key="6">
    <source>
        <dbReference type="ARBA" id="ARBA00022989"/>
    </source>
</evidence>
<proteinExistence type="inferred from homology"/>
<name>A0A0R1V0T4_9LACO</name>
<dbReference type="InterPro" id="IPR002781">
    <property type="entry name" value="TM_pro_TauE-like"/>
</dbReference>
<dbReference type="Proteomes" id="UP000051166">
    <property type="component" value="Unassembled WGS sequence"/>
</dbReference>
<comment type="similarity">
    <text evidence="2 8">Belongs to the 4-toluene sulfonate uptake permease (TSUP) (TC 2.A.102) family.</text>
</comment>
<gene>
    <name evidence="9" type="ORF">FD50_GL002106</name>
</gene>
<dbReference type="PANTHER" id="PTHR30269:SF0">
    <property type="entry name" value="MEMBRANE TRANSPORTER PROTEIN YFCA-RELATED"/>
    <property type="match status" value="1"/>
</dbReference>
<organism evidence="9 10">
    <name type="scientific">Liquorilactobacillus satsumensis DSM 16230 = JCM 12392</name>
    <dbReference type="NCBI Taxonomy" id="1423801"/>
    <lineage>
        <taxon>Bacteria</taxon>
        <taxon>Bacillati</taxon>
        <taxon>Bacillota</taxon>
        <taxon>Bacilli</taxon>
        <taxon>Lactobacillales</taxon>
        <taxon>Lactobacillaceae</taxon>
        <taxon>Liquorilactobacillus</taxon>
    </lineage>
</organism>
<dbReference type="AlphaFoldDB" id="A0A0R1V0T4"/>
<feature type="transmembrane region" description="Helical" evidence="8">
    <location>
        <begin position="101"/>
        <end position="124"/>
    </location>
</feature>
<dbReference type="GO" id="GO:0005886">
    <property type="term" value="C:plasma membrane"/>
    <property type="evidence" value="ECO:0007669"/>
    <property type="project" value="UniProtKB-SubCell"/>
</dbReference>
<sequence length="260" mass="27771">MESLSSWFLLFPAGIVAGILSTVTGLASLVSYPTLLAVGVPPVFADVTNTAALVLTGFGSSISSQRELKDHRGELLKILPLTIFGSIFGSILLLVQPAASFTHIVPFFILFAGLLLLLPIRPIFTQRQALKKSASRFESGLKKTIYYTAIFLVGAYAGYFGAAGGVIMLAIFSIGSTTKFTVYNALKNVSLGLSNLVATLIYAFESHIYWLLVIPLGAGLFLGGYLGPKIVRLIPEKPLKLCVGVGALILAISLFIQAYH</sequence>
<accession>A0A0R1V0T4</accession>
<keyword evidence="6 8" id="KW-1133">Transmembrane helix</keyword>
<comment type="caution">
    <text evidence="9">The sequence shown here is derived from an EMBL/GenBank/DDBJ whole genome shotgun (WGS) entry which is preliminary data.</text>
</comment>
<evidence type="ECO:0000256" key="7">
    <source>
        <dbReference type="ARBA" id="ARBA00023136"/>
    </source>
</evidence>
<comment type="subcellular location">
    <subcellularLocation>
        <location evidence="1 8">Cell membrane</location>
        <topology evidence="1 8">Multi-pass membrane protein</topology>
    </subcellularLocation>
</comment>
<feature type="transmembrane region" description="Helical" evidence="8">
    <location>
        <begin position="7"/>
        <end position="31"/>
    </location>
</feature>
<reference evidence="9 10" key="1">
    <citation type="journal article" date="2015" name="Genome Announc.">
        <title>Expanding the biotechnology potential of lactobacilli through comparative genomics of 213 strains and associated genera.</title>
        <authorList>
            <person name="Sun Z."/>
            <person name="Harris H.M."/>
            <person name="McCann A."/>
            <person name="Guo C."/>
            <person name="Argimon S."/>
            <person name="Zhang W."/>
            <person name="Yang X."/>
            <person name="Jeffery I.B."/>
            <person name="Cooney J.C."/>
            <person name="Kagawa T.F."/>
            <person name="Liu W."/>
            <person name="Song Y."/>
            <person name="Salvetti E."/>
            <person name="Wrobel A."/>
            <person name="Rasinkangas P."/>
            <person name="Parkhill J."/>
            <person name="Rea M.C."/>
            <person name="O'Sullivan O."/>
            <person name="Ritari J."/>
            <person name="Douillard F.P."/>
            <person name="Paul Ross R."/>
            <person name="Yang R."/>
            <person name="Briner A.E."/>
            <person name="Felis G.E."/>
            <person name="de Vos W.M."/>
            <person name="Barrangou R."/>
            <person name="Klaenhammer T.R."/>
            <person name="Caufield P.W."/>
            <person name="Cui Y."/>
            <person name="Zhang H."/>
            <person name="O'Toole P.W."/>
        </authorList>
    </citation>
    <scope>NUCLEOTIDE SEQUENCE [LARGE SCALE GENOMIC DNA]</scope>
    <source>
        <strain evidence="9 10">DSM 16230</strain>
    </source>
</reference>
<feature type="transmembrane region" description="Helical" evidence="8">
    <location>
        <begin position="75"/>
        <end position="95"/>
    </location>
</feature>
<protein>
    <recommendedName>
        <fullName evidence="8">Probable membrane transporter protein</fullName>
    </recommendedName>
</protein>
<feature type="transmembrane region" description="Helical" evidence="8">
    <location>
        <begin position="145"/>
        <end position="174"/>
    </location>
</feature>
<dbReference type="PATRIC" id="fig|1423801.4.peg.2153"/>
<evidence type="ECO:0000256" key="3">
    <source>
        <dbReference type="ARBA" id="ARBA00022448"/>
    </source>
</evidence>
<keyword evidence="7 8" id="KW-0472">Membrane</keyword>
<feature type="transmembrane region" description="Helical" evidence="8">
    <location>
        <begin position="208"/>
        <end position="227"/>
    </location>
</feature>
<evidence type="ECO:0000256" key="5">
    <source>
        <dbReference type="ARBA" id="ARBA00022692"/>
    </source>
</evidence>